<protein>
    <submittedName>
        <fullName evidence="1">Uncharacterized protein</fullName>
    </submittedName>
</protein>
<name>A0ACB0Z3Q5_MELEN</name>
<sequence length="118" mass="13896">MTKYTDILFKILMSGDRFNKVCLELEKVQNLFDCIINHIETLKDCSKLVAKIELIDCNIPFTSLNERAEKIGEELANGAFINTKYQLSSKFNPKIKFLFLCRKQLEEFNYIEIKRIYC</sequence>
<reference evidence="1" key="1">
    <citation type="submission" date="2023-11" db="EMBL/GenBank/DDBJ databases">
        <authorList>
            <person name="Poullet M."/>
        </authorList>
    </citation>
    <scope>NUCLEOTIDE SEQUENCE</scope>
    <source>
        <strain evidence="1">E1834</strain>
    </source>
</reference>
<dbReference type="EMBL" id="CAVMJV010000023">
    <property type="protein sequence ID" value="CAK5073229.1"/>
    <property type="molecule type" value="Genomic_DNA"/>
</dbReference>
<accession>A0ACB0Z3Q5</accession>
<evidence type="ECO:0000313" key="1">
    <source>
        <dbReference type="EMBL" id="CAK5073229.1"/>
    </source>
</evidence>
<dbReference type="Proteomes" id="UP001497535">
    <property type="component" value="Unassembled WGS sequence"/>
</dbReference>
<keyword evidence="2" id="KW-1185">Reference proteome</keyword>
<gene>
    <name evidence="1" type="ORF">MENTE1834_LOCUS19876</name>
</gene>
<proteinExistence type="predicted"/>
<organism evidence="1 2">
    <name type="scientific">Meloidogyne enterolobii</name>
    <name type="common">Root-knot nematode worm</name>
    <name type="synonym">Meloidogyne mayaguensis</name>
    <dbReference type="NCBI Taxonomy" id="390850"/>
    <lineage>
        <taxon>Eukaryota</taxon>
        <taxon>Metazoa</taxon>
        <taxon>Ecdysozoa</taxon>
        <taxon>Nematoda</taxon>
        <taxon>Chromadorea</taxon>
        <taxon>Rhabditida</taxon>
        <taxon>Tylenchina</taxon>
        <taxon>Tylenchomorpha</taxon>
        <taxon>Tylenchoidea</taxon>
        <taxon>Meloidogynidae</taxon>
        <taxon>Meloidogyninae</taxon>
        <taxon>Meloidogyne</taxon>
    </lineage>
</organism>
<comment type="caution">
    <text evidence="1">The sequence shown here is derived from an EMBL/GenBank/DDBJ whole genome shotgun (WGS) entry which is preliminary data.</text>
</comment>
<evidence type="ECO:0000313" key="2">
    <source>
        <dbReference type="Proteomes" id="UP001497535"/>
    </source>
</evidence>